<evidence type="ECO:0000313" key="3">
    <source>
        <dbReference type="Proteomes" id="UP001156221"/>
    </source>
</evidence>
<dbReference type="InterPro" id="IPR044925">
    <property type="entry name" value="His-Me_finger_sf"/>
</dbReference>
<protein>
    <submittedName>
        <fullName evidence="2">HNH endonuclease</fullName>
    </submittedName>
</protein>
<dbReference type="Proteomes" id="UP001156221">
    <property type="component" value="Segment"/>
</dbReference>
<accession>A0A9E7V2T1</accession>
<organism evidence="2 3">
    <name type="scientific">Arthrobacter phage Bauer</name>
    <dbReference type="NCBI Taxonomy" id="2985648"/>
    <lineage>
        <taxon>Viruses</taxon>
        <taxon>Duplodnaviria</taxon>
        <taxon>Heunggongvirae</taxon>
        <taxon>Uroviricota</taxon>
        <taxon>Caudoviricetes</taxon>
        <taxon>Bauervirus</taxon>
        <taxon>Bauervirus bauer</taxon>
    </lineage>
</organism>
<dbReference type="KEGG" id="vg:80034755"/>
<dbReference type="InterPro" id="IPR003615">
    <property type="entry name" value="HNH_nuc"/>
</dbReference>
<evidence type="ECO:0000313" key="2">
    <source>
        <dbReference type="EMBL" id="UYM26639.1"/>
    </source>
</evidence>
<dbReference type="RefSeq" id="YP_010761383.1">
    <property type="nucleotide sequence ID" value="NC_073594.1"/>
</dbReference>
<name>A0A9E7V2T1_9CAUD</name>
<keyword evidence="2" id="KW-0255">Endonuclease</keyword>
<proteinExistence type="predicted"/>
<dbReference type="Gene3D" id="3.90.75.20">
    <property type="match status" value="1"/>
</dbReference>
<dbReference type="Pfam" id="PF13392">
    <property type="entry name" value="HNH_3"/>
    <property type="match status" value="1"/>
</dbReference>
<dbReference type="Gene3D" id="1.20.5.2050">
    <property type="match status" value="1"/>
</dbReference>
<dbReference type="GeneID" id="80034755"/>
<keyword evidence="3" id="KW-1185">Reference proteome</keyword>
<reference evidence="2" key="1">
    <citation type="submission" date="2022-10" db="EMBL/GenBank/DDBJ databases">
        <authorList>
            <person name="Shreffler J."/>
            <person name="Spring A.M."/>
            <person name="Klyczek K."/>
            <person name="Garlena R.A."/>
            <person name="Russell D.A."/>
            <person name="Pope W.H."/>
            <person name="Jacobs-Sera D."/>
            <person name="Hatfull G.F."/>
        </authorList>
    </citation>
    <scope>NUCLEOTIDE SEQUENCE</scope>
</reference>
<keyword evidence="2" id="KW-0540">Nuclease</keyword>
<dbReference type="EMBL" id="OP580516">
    <property type="protein sequence ID" value="UYM26639.1"/>
    <property type="molecule type" value="Genomic_DNA"/>
</dbReference>
<feature type="domain" description="HNH nuclease" evidence="1">
    <location>
        <begin position="48"/>
        <end position="91"/>
    </location>
</feature>
<dbReference type="GO" id="GO:0004519">
    <property type="term" value="F:endonuclease activity"/>
    <property type="evidence" value="ECO:0007669"/>
    <property type="project" value="UniProtKB-KW"/>
</dbReference>
<sequence length="160" mass="18241">MQTLTLTDKDLARYWAKVEKSEGCWLWTAATVPSGYGIFHHRDNHCAQAHRVSFEMANGAIPEHMQVDHMCHNRRCVNPDHMRLVTIKQNGENRMGAAANSTSGVRGVSFRKDRNTWRAKVYHNGRQYQKTCSTIAEAEAAVIAMRNELFTHNILDRTSV</sequence>
<keyword evidence="2" id="KW-0378">Hydrolase</keyword>
<gene>
    <name evidence="2" type="primary">91</name>
    <name evidence="2" type="ORF">SEA_BAUER_91</name>
</gene>
<evidence type="ECO:0000259" key="1">
    <source>
        <dbReference type="Pfam" id="PF13392"/>
    </source>
</evidence>
<dbReference type="SUPFAM" id="SSF54060">
    <property type="entry name" value="His-Me finger endonucleases"/>
    <property type="match status" value="1"/>
</dbReference>